<sequence length="223" mass="25252">MITITAIQTFEKYSVDRSERAEVDKFLKDVIKEFGKEKVKPMLTAFQGWVAKNINNINHVPVKALSSDVTRRRNKKTVRVFNDKYSKVMIAFLHSHGAAYEKELVEVLKNLKDLNTIVDGNLVMGPLLNRRDSQLAEDIFKVVRKDSGVVTVLKPIRKNKVSRHTKDSKDSKASKESGSTHPSKPQKKNETVSQDKKKVLAKANNDVSKQHDLLSSKLSNLKI</sequence>
<proteinExistence type="predicted"/>
<protein>
    <submittedName>
        <fullName evidence="1">Unnamed protein product</fullName>
    </submittedName>
</protein>
<dbReference type="EMBL" id="BSXS01003302">
    <property type="protein sequence ID" value="GME81012.1"/>
    <property type="molecule type" value="Genomic_DNA"/>
</dbReference>
<reference evidence="1" key="1">
    <citation type="submission" date="2023-04" db="EMBL/GenBank/DDBJ databases">
        <title>Ambrosiozyma monospora NBRC 10751.</title>
        <authorList>
            <person name="Ichikawa N."/>
            <person name="Sato H."/>
            <person name="Tonouchi N."/>
        </authorList>
    </citation>
    <scope>NUCLEOTIDE SEQUENCE</scope>
    <source>
        <strain evidence="1">NBRC 10751</strain>
    </source>
</reference>
<keyword evidence="2" id="KW-1185">Reference proteome</keyword>
<evidence type="ECO:0000313" key="1">
    <source>
        <dbReference type="EMBL" id="GME81012.1"/>
    </source>
</evidence>
<gene>
    <name evidence="1" type="ORF">Amon02_000471200</name>
</gene>
<accession>A0ACB5T5R7</accession>
<comment type="caution">
    <text evidence="1">The sequence shown here is derived from an EMBL/GenBank/DDBJ whole genome shotgun (WGS) entry which is preliminary data.</text>
</comment>
<dbReference type="Proteomes" id="UP001165064">
    <property type="component" value="Unassembled WGS sequence"/>
</dbReference>
<name>A0ACB5T5R7_AMBMO</name>
<organism evidence="1 2">
    <name type="scientific">Ambrosiozyma monospora</name>
    <name type="common">Yeast</name>
    <name type="synonym">Endomycopsis monosporus</name>
    <dbReference type="NCBI Taxonomy" id="43982"/>
    <lineage>
        <taxon>Eukaryota</taxon>
        <taxon>Fungi</taxon>
        <taxon>Dikarya</taxon>
        <taxon>Ascomycota</taxon>
        <taxon>Saccharomycotina</taxon>
        <taxon>Pichiomycetes</taxon>
        <taxon>Pichiales</taxon>
        <taxon>Pichiaceae</taxon>
        <taxon>Ambrosiozyma</taxon>
    </lineage>
</organism>
<evidence type="ECO:0000313" key="2">
    <source>
        <dbReference type="Proteomes" id="UP001165064"/>
    </source>
</evidence>